<dbReference type="EMBL" id="AENN01000014">
    <property type="protein sequence ID" value="EFR31406.1"/>
    <property type="molecule type" value="Genomic_DNA"/>
</dbReference>
<dbReference type="InterPro" id="IPR050900">
    <property type="entry name" value="Transposase_IS3/IS150/IS904"/>
</dbReference>
<evidence type="ECO:0000259" key="2">
    <source>
        <dbReference type="PROSITE" id="PS50994"/>
    </source>
</evidence>
<dbReference type="Proteomes" id="UP000005990">
    <property type="component" value="Unassembled WGS sequence"/>
</dbReference>
<dbReference type="PANTHER" id="PTHR46889:SF7">
    <property type="entry name" value="TRANSPOSASE FOR INSERTION SEQUENCE ELEMENT IS904"/>
    <property type="match status" value="1"/>
</dbReference>
<dbReference type="NCBIfam" id="NF033516">
    <property type="entry name" value="transpos_IS3"/>
    <property type="match status" value="1"/>
</dbReference>
<dbReference type="InterPro" id="IPR025948">
    <property type="entry name" value="HTH-like_dom"/>
</dbReference>
<dbReference type="eggNOG" id="COG2801">
    <property type="taxonomic scope" value="Bacteria"/>
</dbReference>
<comment type="caution">
    <text evidence="3">The sequence shown here is derived from an EMBL/GenBank/DDBJ whole genome shotgun (WGS) entry which is preliminary data.</text>
</comment>
<dbReference type="AlphaFoldDB" id="E4KNR6"/>
<evidence type="ECO:0000313" key="4">
    <source>
        <dbReference type="Proteomes" id="UP000005990"/>
    </source>
</evidence>
<reference evidence="3 4" key="1">
    <citation type="submission" date="2010-10" db="EMBL/GenBank/DDBJ databases">
        <authorList>
            <person name="Durkin A.S."/>
            <person name="Madupu R."/>
            <person name="Torralba M."/>
            <person name="Gillis M."/>
            <person name="Methe B."/>
            <person name="Sutton G."/>
            <person name="Nelson K.E."/>
        </authorList>
    </citation>
    <scope>NUCLEOTIDE SEQUENCE [LARGE SCALE GENOMIC DNA]</scope>
    <source>
        <strain evidence="3 4">ACS-139-V-Col8</strain>
    </source>
</reference>
<name>E4KNR6_9LACT</name>
<dbReference type="Pfam" id="PF13276">
    <property type="entry name" value="HTH_21"/>
    <property type="match status" value="1"/>
</dbReference>
<dbReference type="PROSITE" id="PS50994">
    <property type="entry name" value="INTEGRASE"/>
    <property type="match status" value="1"/>
</dbReference>
<protein>
    <submittedName>
        <fullName evidence="3">Integrase core domain protein</fullName>
    </submittedName>
</protein>
<dbReference type="Pfam" id="PF00665">
    <property type="entry name" value="rve"/>
    <property type="match status" value="1"/>
</dbReference>
<dbReference type="STRING" id="908337.HMPREF9257_1786"/>
<proteinExistence type="predicted"/>
<evidence type="ECO:0000313" key="3">
    <source>
        <dbReference type="EMBL" id="EFR31406.1"/>
    </source>
</evidence>
<evidence type="ECO:0000256" key="1">
    <source>
        <dbReference type="ARBA" id="ARBA00002286"/>
    </source>
</evidence>
<dbReference type="GO" id="GO:0003676">
    <property type="term" value="F:nucleic acid binding"/>
    <property type="evidence" value="ECO:0007669"/>
    <property type="project" value="InterPro"/>
</dbReference>
<keyword evidence="4" id="KW-1185">Reference proteome</keyword>
<accession>E4KNR6</accession>
<dbReference type="InterPro" id="IPR012337">
    <property type="entry name" value="RNaseH-like_sf"/>
</dbReference>
<dbReference type="Pfam" id="PF13333">
    <property type="entry name" value="rve_2"/>
    <property type="match status" value="1"/>
</dbReference>
<dbReference type="InterPro" id="IPR036397">
    <property type="entry name" value="RNaseH_sf"/>
</dbReference>
<feature type="domain" description="Integrase catalytic" evidence="2">
    <location>
        <begin position="102"/>
        <end position="264"/>
    </location>
</feature>
<dbReference type="InterPro" id="IPR048020">
    <property type="entry name" value="Transpos_IS3"/>
</dbReference>
<gene>
    <name evidence="3" type="ORF">HMPREF9257_1786</name>
</gene>
<comment type="function">
    <text evidence="1">Involved in the transposition of the insertion sequence.</text>
</comment>
<dbReference type="GO" id="GO:0015074">
    <property type="term" value="P:DNA integration"/>
    <property type="evidence" value="ECO:0007669"/>
    <property type="project" value="InterPro"/>
</dbReference>
<dbReference type="InterPro" id="IPR001584">
    <property type="entry name" value="Integrase_cat-core"/>
</dbReference>
<sequence>MYWQAKWKQADPDAELKEEMLAIRQQHPCYGYRRMHAELINREWKVNCKKVQRIYQELGLQIKHFSRKYRKYNSYKGVVGRIKPNRINRRFNTSIVHQKITTDTSEFKFYELDSQGRTQIKKLYLDPFLDMCNLEIISYKITSQPNGISMLEALREAIEVTADCSYRRIFHSDQGWAYQMPAYQALLKENQIFQSMSRKGNCYDNAPMENFFSVMKQEMYYDKIYHSYRELETAIIKYIQYYNAERIKEKLNWMSPIAYRHSLQAA</sequence>
<dbReference type="PANTHER" id="PTHR46889">
    <property type="entry name" value="TRANSPOSASE INSF FOR INSERTION SEQUENCE IS3B-RELATED"/>
    <property type="match status" value="1"/>
</dbReference>
<organism evidence="3 4">
    <name type="scientific">Eremococcus coleocola ACS-139-V-Col8</name>
    <dbReference type="NCBI Taxonomy" id="908337"/>
    <lineage>
        <taxon>Bacteria</taxon>
        <taxon>Bacillati</taxon>
        <taxon>Bacillota</taxon>
        <taxon>Bacilli</taxon>
        <taxon>Lactobacillales</taxon>
        <taxon>Aerococcaceae</taxon>
        <taxon>Eremococcus</taxon>
    </lineage>
</organism>
<dbReference type="Gene3D" id="3.30.420.10">
    <property type="entry name" value="Ribonuclease H-like superfamily/Ribonuclease H"/>
    <property type="match status" value="1"/>
</dbReference>
<dbReference type="SUPFAM" id="SSF53098">
    <property type="entry name" value="Ribonuclease H-like"/>
    <property type="match status" value="1"/>
</dbReference>